<dbReference type="GO" id="GO:0003847">
    <property type="term" value="F:1-alkyl-2-acetylglycerophosphocholine esterase activity"/>
    <property type="evidence" value="ECO:0007669"/>
    <property type="project" value="TreeGrafter"/>
</dbReference>
<gene>
    <name evidence="6" type="ORF">C2E15_06230</name>
</gene>
<dbReference type="InterPro" id="IPR000073">
    <property type="entry name" value="AB_hydrolase_1"/>
</dbReference>
<dbReference type="InterPro" id="IPR029058">
    <property type="entry name" value="AB_hydrolase_fold"/>
</dbReference>
<evidence type="ECO:0000259" key="5">
    <source>
        <dbReference type="Pfam" id="PF12697"/>
    </source>
</evidence>
<dbReference type="PANTHER" id="PTHR10272">
    <property type="entry name" value="PLATELET-ACTIVATING FACTOR ACETYLHYDROLASE"/>
    <property type="match status" value="1"/>
</dbReference>
<dbReference type="GO" id="GO:0016042">
    <property type="term" value="P:lipid catabolic process"/>
    <property type="evidence" value="ECO:0007669"/>
    <property type="project" value="UniProtKB-KW"/>
</dbReference>
<dbReference type="Pfam" id="PF12697">
    <property type="entry name" value="Abhydrolase_6"/>
    <property type="match status" value="1"/>
</dbReference>
<feature type="chain" id="PRO_5014908084" evidence="4">
    <location>
        <begin position="21"/>
        <end position="342"/>
    </location>
</feature>
<keyword evidence="1" id="KW-0378">Hydrolase</keyword>
<dbReference type="SUPFAM" id="SSF53474">
    <property type="entry name" value="alpha/beta-Hydrolases"/>
    <property type="match status" value="1"/>
</dbReference>
<keyword evidence="2" id="KW-0442">Lipid degradation</keyword>
<proteinExistence type="predicted"/>
<feature type="domain" description="AB hydrolase-1" evidence="5">
    <location>
        <begin position="81"/>
        <end position="290"/>
    </location>
</feature>
<keyword evidence="3" id="KW-0443">Lipid metabolism</keyword>
<feature type="signal peptide" evidence="4">
    <location>
        <begin position="1"/>
        <end position="20"/>
    </location>
</feature>
<accession>A0A2L0IDN8</accession>
<dbReference type="RefSeq" id="WP_104956603.1">
    <property type="nucleotide sequence ID" value="NZ_CP026377.1"/>
</dbReference>
<name>A0A2L0IDN8_9GAMM</name>
<keyword evidence="4" id="KW-0732">Signal</keyword>
<dbReference type="Proteomes" id="UP000238365">
    <property type="component" value="Chromosome"/>
</dbReference>
<sequence>MLKTLSLTLLLLAFISPLQAATGFRQVTLNTAGERPLQVALWYPADSDAPPRAVGENAVFYGIQALPDAPAAAGAHPLALISHGYGGSWRNLNWLAAALTAQGYIVAAPDHPGTTTADRSPAEAARLWLRPHDLSRVLDALLADPTLAGEVDRRRIAAIGHSLGGWTVMALAGAHFSPAQLRSDCLQPVSHNVCSLIPELGLDRPEAERRFAASLADSRIGAVVALDAGLTRGFTLSSLERLSVPALILAAGHNIADLPAKAESGRLADALPAAAVHYEIVPDASHFSFMQLCKAGAERKIDQASPGDGIICRDGGQRSRVAIHQALEKTIIAFLAATLPQP</sequence>
<evidence type="ECO:0000313" key="7">
    <source>
        <dbReference type="Proteomes" id="UP000238365"/>
    </source>
</evidence>
<evidence type="ECO:0000256" key="2">
    <source>
        <dbReference type="ARBA" id="ARBA00022963"/>
    </source>
</evidence>
<dbReference type="InterPro" id="IPR016986">
    <property type="entry name" value="UCP031982_abhydr"/>
</dbReference>
<protein>
    <submittedName>
        <fullName evidence="6">Lipoprotein signal peptide</fullName>
    </submittedName>
</protein>
<reference evidence="6 7" key="1">
    <citation type="submission" date="2018-01" db="EMBL/GenBank/DDBJ databases">
        <title>Complete and assembled Genome of Pantoea gaviniae DSM22758T.</title>
        <authorList>
            <person name="Stevens M.J.A."/>
            <person name="Zurfluh K."/>
            <person name="Stephan R."/>
        </authorList>
    </citation>
    <scope>NUCLEOTIDE SEQUENCE [LARGE SCALE GENOMIC DNA]</scope>
    <source>
        <strain evidence="6 7">DSM 22758</strain>
    </source>
</reference>
<evidence type="ECO:0000313" key="6">
    <source>
        <dbReference type="EMBL" id="AUX92721.1"/>
    </source>
</evidence>
<dbReference type="KEGG" id="pgz:C2E15_06230"/>
<evidence type="ECO:0000256" key="4">
    <source>
        <dbReference type="SAM" id="SignalP"/>
    </source>
</evidence>
<evidence type="ECO:0000256" key="3">
    <source>
        <dbReference type="ARBA" id="ARBA00023098"/>
    </source>
</evidence>
<dbReference type="AlphaFoldDB" id="A0A2L0IDN8"/>
<dbReference type="EMBL" id="CP026377">
    <property type="protein sequence ID" value="AUX92721.1"/>
    <property type="molecule type" value="Genomic_DNA"/>
</dbReference>
<evidence type="ECO:0000256" key="1">
    <source>
        <dbReference type="ARBA" id="ARBA00022801"/>
    </source>
</evidence>
<organism evidence="6 7">
    <name type="scientific">Mixta gaviniae</name>
    <dbReference type="NCBI Taxonomy" id="665914"/>
    <lineage>
        <taxon>Bacteria</taxon>
        <taxon>Pseudomonadati</taxon>
        <taxon>Pseudomonadota</taxon>
        <taxon>Gammaproteobacteria</taxon>
        <taxon>Enterobacterales</taxon>
        <taxon>Erwiniaceae</taxon>
        <taxon>Mixta</taxon>
    </lineage>
</organism>
<keyword evidence="6" id="KW-0449">Lipoprotein</keyword>
<dbReference type="Gene3D" id="3.40.50.1820">
    <property type="entry name" value="alpha/beta hydrolase"/>
    <property type="match status" value="1"/>
</dbReference>
<dbReference type="PIRSF" id="PIRSF031982">
    <property type="entry name" value="UCP031982_abhydr"/>
    <property type="match status" value="1"/>
</dbReference>
<keyword evidence="7" id="KW-1185">Reference proteome</keyword>
<dbReference type="PANTHER" id="PTHR10272:SF0">
    <property type="entry name" value="PLATELET-ACTIVATING FACTOR ACETYLHYDROLASE"/>
    <property type="match status" value="1"/>
</dbReference>